<proteinExistence type="predicted"/>
<dbReference type="Proteomes" id="UP000590460">
    <property type="component" value="Unassembled WGS sequence"/>
</dbReference>
<gene>
    <name evidence="2" type="ORF">HF966_06660</name>
</gene>
<feature type="coiled-coil region" evidence="1">
    <location>
        <begin position="16"/>
        <end position="43"/>
    </location>
</feature>
<name>A0A846ZAQ8_9LACO</name>
<organism evidence="2 3">
    <name type="scientific">Leuconostoc holzapfelii</name>
    <dbReference type="NCBI Taxonomy" id="434464"/>
    <lineage>
        <taxon>Bacteria</taxon>
        <taxon>Bacillati</taxon>
        <taxon>Bacillota</taxon>
        <taxon>Bacilli</taxon>
        <taxon>Lactobacillales</taxon>
        <taxon>Lactobacillaceae</taxon>
        <taxon>Leuconostoc</taxon>
    </lineage>
</organism>
<evidence type="ECO:0000256" key="1">
    <source>
        <dbReference type="SAM" id="Coils"/>
    </source>
</evidence>
<sequence length="48" mass="5560">MQPNKDVIISKLLQQNAQLTFDKAQLESVIEQYQQKAQVEQAEKAEEK</sequence>
<evidence type="ECO:0000313" key="3">
    <source>
        <dbReference type="Proteomes" id="UP000590460"/>
    </source>
</evidence>
<evidence type="ECO:0000313" key="2">
    <source>
        <dbReference type="EMBL" id="NKZ18857.1"/>
    </source>
</evidence>
<reference evidence="2 3" key="1">
    <citation type="submission" date="2020-04" db="EMBL/GenBank/DDBJ databases">
        <title>MicrobeNet Type strains.</title>
        <authorList>
            <person name="Nicholson A.C."/>
        </authorList>
    </citation>
    <scope>NUCLEOTIDE SEQUENCE [LARGE SCALE GENOMIC DNA]</scope>
    <source>
        <strain evidence="2 3">CCUG 54536</strain>
    </source>
</reference>
<dbReference type="RefSeq" id="WP_168677302.1">
    <property type="nucleotide sequence ID" value="NZ_BPKV01000006.1"/>
</dbReference>
<protein>
    <submittedName>
        <fullName evidence="2">Uncharacterized protein</fullName>
    </submittedName>
</protein>
<dbReference type="EMBL" id="JAAXPO010000006">
    <property type="protein sequence ID" value="NKZ18857.1"/>
    <property type="molecule type" value="Genomic_DNA"/>
</dbReference>
<dbReference type="AlphaFoldDB" id="A0A846ZAQ8"/>
<accession>A0A846ZAQ8</accession>
<comment type="caution">
    <text evidence="2">The sequence shown here is derived from an EMBL/GenBank/DDBJ whole genome shotgun (WGS) entry which is preliminary data.</text>
</comment>
<keyword evidence="1" id="KW-0175">Coiled coil</keyword>